<feature type="region of interest" description="Disordered" evidence="1">
    <location>
        <begin position="1"/>
        <end position="20"/>
    </location>
</feature>
<feature type="compositionally biased region" description="Basic and acidic residues" evidence="1">
    <location>
        <begin position="436"/>
        <end position="455"/>
    </location>
</feature>
<dbReference type="AlphaFoldDB" id="A0A915F079"/>
<protein>
    <submittedName>
        <fullName evidence="3">Uncharacterized protein</fullName>
    </submittedName>
</protein>
<dbReference type="WBParaSite" id="maker-E.canG7_contigs_8405-snap-gene-0.55-mRNA-1">
    <property type="protein sequence ID" value="maker-E.canG7_contigs_8405-snap-gene-0.55-mRNA-1"/>
    <property type="gene ID" value="EcG7_03480"/>
</dbReference>
<feature type="region of interest" description="Disordered" evidence="1">
    <location>
        <begin position="513"/>
        <end position="541"/>
    </location>
</feature>
<sequence length="1048" mass="116727">MEDEENTSFATRTPQDFPEMSKPTMVSKGLSQYLAVANQADTLCDSGINVNRIAASNRTFAASARHSFQTDFLSAQRVDEELLPRQLESIDKNLTESIKTYLSSNVIPKINTLNHLEVRDKNEFINFANCLIGGLRNFMTVAREFSSEDTNYDQMVWCTFNQIGFAWPTLYRQNASVPRAKTVPPFAILKKHSQSLNVLPRKGMSEEIPAPQSPLLPASFVGRSRLREIEGQIGDLAGALHLRLKTKQDGLRLASLSANYKVKVSIVPHETDKASLSNFSGWPSLMEMTRKQFFSNMPLHEWLFNLQFKSMPNSTVGPDGLTQACSNSEIWHFSSTECVLPVEPGTALVAGVASSKKSQKVFKLAHFLTTEPRLITIELTVLTSPYIEVDVKWLPLTQVDLLMLEKYPVSQGLIEDWASVSNMEESSPELGCAQMVRDRQRQESPSRREEAHDLDGGSDSMCSASNDPTPPISPVSSVAHPDCRKPLRAEHNISFTRTPYQTDSDNFSLQQHTMDDEQDEEDFDRSKDSEGENDSGNTIPLESLMDSVQNEVEAINREPNRYHVLLYELSGVIQGLREQLSSSSKLTTNSSERTISPRPVEYDLKKSLSMLDSVVGDSFAEFVPDVEACTPPLTSGWKQLDSVIVWHLRHVSHLIQHLASSNRFYISSPDTDSNSDNSLLCINEDLLAMALDAQSEILSDITGLVLNYGEEKDPFKVFTNSHCLGYCGTDHRAPLFPTTFWSRFVWHTSSISGSSGLDRATRLTLMIQRTSLNEFLSQEYGALDTDDEDKQFLESGKLQHELRESDEELLFRSLETLVENLVASRGTTNWRSELMALSVENFICLAHILEHEDDSVTAHARRAICALEDLTRSAYGEILQSNPLPFLRTAGPCYAFLKALDMFSQKVGSANLRAQGGSYARGRVTNAGSGYCMMSPVGTAILWAMQLSGAEDYHTAALAAWECFPTPLEISFGRSSGRPQSNLYQQQPRSGRITGGTLGSGGDQGPIQAEVRRMNLADESAKVRRMALRILMSRQKCRSIACSLNTSR</sequence>
<feature type="compositionally biased region" description="Gly residues" evidence="1">
    <location>
        <begin position="993"/>
        <end position="1004"/>
    </location>
</feature>
<evidence type="ECO:0000256" key="1">
    <source>
        <dbReference type="SAM" id="MobiDB-lite"/>
    </source>
</evidence>
<dbReference type="Proteomes" id="UP000887562">
    <property type="component" value="Unplaced"/>
</dbReference>
<evidence type="ECO:0000313" key="2">
    <source>
        <dbReference type="Proteomes" id="UP000887562"/>
    </source>
</evidence>
<feature type="region of interest" description="Disordered" evidence="1">
    <location>
        <begin position="428"/>
        <end position="482"/>
    </location>
</feature>
<organism evidence="2 3">
    <name type="scientific">Echinococcus canadensis</name>
    <dbReference type="NCBI Taxonomy" id="519352"/>
    <lineage>
        <taxon>Eukaryota</taxon>
        <taxon>Metazoa</taxon>
        <taxon>Spiralia</taxon>
        <taxon>Lophotrochozoa</taxon>
        <taxon>Platyhelminthes</taxon>
        <taxon>Cestoda</taxon>
        <taxon>Eucestoda</taxon>
        <taxon>Cyclophyllidea</taxon>
        <taxon>Taeniidae</taxon>
        <taxon>Echinococcus</taxon>
        <taxon>Echinococcus canadensis group</taxon>
    </lineage>
</organism>
<feature type="compositionally biased region" description="Polar residues" evidence="1">
    <location>
        <begin position="975"/>
        <end position="988"/>
    </location>
</feature>
<reference evidence="3" key="1">
    <citation type="submission" date="2022-11" db="UniProtKB">
        <authorList>
            <consortium name="WormBaseParasite"/>
        </authorList>
    </citation>
    <scope>IDENTIFICATION</scope>
</reference>
<feature type="region of interest" description="Disordered" evidence="1">
    <location>
        <begin position="975"/>
        <end position="1006"/>
    </location>
</feature>
<evidence type="ECO:0000313" key="3">
    <source>
        <dbReference type="WBParaSite" id="maker-E.canG7_contigs_8405-snap-gene-0.55-mRNA-1"/>
    </source>
</evidence>
<proteinExistence type="predicted"/>
<keyword evidence="2" id="KW-1185">Reference proteome</keyword>
<name>A0A915F079_9CEST</name>
<accession>A0A915F079</accession>